<gene>
    <name evidence="2" type="ORF">OG849_13895</name>
</gene>
<dbReference type="RefSeq" id="WP_326705330.1">
    <property type="nucleotide sequence ID" value="NZ_CP108861.1"/>
</dbReference>
<evidence type="ECO:0000313" key="2">
    <source>
        <dbReference type="EMBL" id="WSB08268.1"/>
    </source>
</evidence>
<dbReference type="Gene3D" id="1.10.260.40">
    <property type="entry name" value="lambda repressor-like DNA-binding domains"/>
    <property type="match status" value="1"/>
</dbReference>
<dbReference type="InterPro" id="IPR010982">
    <property type="entry name" value="Lambda_DNA-bd_dom_sf"/>
</dbReference>
<proteinExistence type="predicted"/>
<dbReference type="CDD" id="cd00093">
    <property type="entry name" value="HTH_XRE"/>
    <property type="match status" value="1"/>
</dbReference>
<reference evidence="2 3" key="1">
    <citation type="submission" date="2022-10" db="EMBL/GenBank/DDBJ databases">
        <title>The complete genomes of actinobacterial strains from the NBC collection.</title>
        <authorList>
            <person name="Joergensen T.S."/>
            <person name="Alvarez Arevalo M."/>
            <person name="Sterndorff E.B."/>
            <person name="Faurdal D."/>
            <person name="Vuksanovic O."/>
            <person name="Mourched A.-S."/>
            <person name="Charusanti P."/>
            <person name="Shaw S."/>
            <person name="Blin K."/>
            <person name="Weber T."/>
        </authorList>
    </citation>
    <scope>NUCLEOTIDE SEQUENCE [LARGE SCALE GENOMIC DNA]</scope>
    <source>
        <strain evidence="2 3">NBC 01792</strain>
    </source>
</reference>
<name>A0ABZ1EVZ8_9ACTN</name>
<evidence type="ECO:0000256" key="1">
    <source>
        <dbReference type="SAM" id="MobiDB-lite"/>
    </source>
</evidence>
<evidence type="ECO:0000313" key="3">
    <source>
        <dbReference type="Proteomes" id="UP001356428"/>
    </source>
</evidence>
<feature type="compositionally biased region" description="Basic and acidic residues" evidence="1">
    <location>
        <begin position="40"/>
        <end position="52"/>
    </location>
</feature>
<organism evidence="2 3">
    <name type="scientific">Streptomyces cyaneofuscatus</name>
    <dbReference type="NCBI Taxonomy" id="66883"/>
    <lineage>
        <taxon>Bacteria</taxon>
        <taxon>Bacillati</taxon>
        <taxon>Actinomycetota</taxon>
        <taxon>Actinomycetes</taxon>
        <taxon>Kitasatosporales</taxon>
        <taxon>Streptomycetaceae</taxon>
        <taxon>Streptomyces</taxon>
    </lineage>
</organism>
<feature type="region of interest" description="Disordered" evidence="1">
    <location>
        <begin position="28"/>
        <end position="62"/>
    </location>
</feature>
<accession>A0ABZ1EVZ8</accession>
<dbReference type="InterPro" id="IPR001387">
    <property type="entry name" value="Cro/C1-type_HTH"/>
</dbReference>
<keyword evidence="3" id="KW-1185">Reference proteome</keyword>
<sequence>MSSRTETRVGLPDAGCVKRAGGMELAGGMEQAGDMEGAGDPERAAASRRALETDGAATGPDAFPAALREALGRRGLSLERVSERLRARGIGVSQATLSSWQRGRSQPERARSLRAVEVLEEILELPGGALRSLLGPRRPRGRVAPARGESAALQVLGEDSVVEKALGERFRHFNQETGSLLIHDVVTLGASGTLSNLTTTNVLRANRAGADRALFVLSFDDEQAEPLDIRVTSGRLGEATYLKKLKSLVMEIHFGRELAKLDTTVVSYAVDVSPSRKPATHYERWSRANLHEYLQQVFFHPDALPSGCRRYFRDQVGSPPRAQRRISMNDSHSTHVLASRCKPGVHGVAWDFGTGEFRHGIAG</sequence>
<dbReference type="EMBL" id="CP109083">
    <property type="protein sequence ID" value="WSB08268.1"/>
    <property type="molecule type" value="Genomic_DNA"/>
</dbReference>
<dbReference type="Proteomes" id="UP001356428">
    <property type="component" value="Chromosome"/>
</dbReference>
<protein>
    <submittedName>
        <fullName evidence="2">Helix-turn-helix transcriptional regulator</fullName>
    </submittedName>
</protein>